<gene>
    <name evidence="2" type="ORF">KRR39_14195</name>
</gene>
<dbReference type="EMBL" id="CP077062">
    <property type="protein sequence ID" value="QWZ06694.1"/>
    <property type="molecule type" value="Genomic_DNA"/>
</dbReference>
<accession>A0A975XYY2</accession>
<dbReference type="RefSeq" id="WP_216937814.1">
    <property type="nucleotide sequence ID" value="NZ_CP077062.1"/>
</dbReference>
<sequence>MVFAGRRDQVVELSTDGGGVDSGCHSARLQGPAGRVVTAARPDLWRLPRSGTYRAEVVPCWGSSLDIADLTRRRLVPLDLNAAPVHFRSGKGVTDLGVVTVPRTGRVMVRGWTEGDPQHLWDSVSYPSGTGCSPTRAGPPTSRQERPSPTA</sequence>
<evidence type="ECO:0000256" key="1">
    <source>
        <dbReference type="SAM" id="MobiDB-lite"/>
    </source>
</evidence>
<organism evidence="2 3">
    <name type="scientific">Nocardioides panacis</name>
    <dbReference type="NCBI Taxonomy" id="2849501"/>
    <lineage>
        <taxon>Bacteria</taxon>
        <taxon>Bacillati</taxon>
        <taxon>Actinomycetota</taxon>
        <taxon>Actinomycetes</taxon>
        <taxon>Propionibacteriales</taxon>
        <taxon>Nocardioidaceae</taxon>
        <taxon>Nocardioides</taxon>
    </lineage>
</organism>
<protein>
    <submittedName>
        <fullName evidence="2">Uncharacterized protein</fullName>
    </submittedName>
</protein>
<name>A0A975XYY2_9ACTN</name>
<reference evidence="2" key="1">
    <citation type="submission" date="2021-06" db="EMBL/GenBank/DDBJ databases">
        <title>Complete genome sequence of Nocardioides sp. G188.</title>
        <authorList>
            <person name="Im W.-T."/>
        </authorList>
    </citation>
    <scope>NUCLEOTIDE SEQUENCE</scope>
    <source>
        <strain evidence="2">G188</strain>
    </source>
</reference>
<dbReference type="Proteomes" id="UP000683575">
    <property type="component" value="Chromosome"/>
</dbReference>
<proteinExistence type="predicted"/>
<dbReference type="KEGG" id="nps:KRR39_14195"/>
<dbReference type="AlphaFoldDB" id="A0A975XYY2"/>
<evidence type="ECO:0000313" key="3">
    <source>
        <dbReference type="Proteomes" id="UP000683575"/>
    </source>
</evidence>
<feature type="region of interest" description="Disordered" evidence="1">
    <location>
        <begin position="119"/>
        <end position="151"/>
    </location>
</feature>
<evidence type="ECO:0000313" key="2">
    <source>
        <dbReference type="EMBL" id="QWZ06694.1"/>
    </source>
</evidence>
<keyword evidence="3" id="KW-1185">Reference proteome</keyword>